<organism evidence="9 10">
    <name type="scientific">Aspergillus nanangensis</name>
    <dbReference type="NCBI Taxonomy" id="2582783"/>
    <lineage>
        <taxon>Eukaryota</taxon>
        <taxon>Fungi</taxon>
        <taxon>Dikarya</taxon>
        <taxon>Ascomycota</taxon>
        <taxon>Pezizomycotina</taxon>
        <taxon>Eurotiomycetes</taxon>
        <taxon>Eurotiomycetidae</taxon>
        <taxon>Eurotiales</taxon>
        <taxon>Aspergillaceae</taxon>
        <taxon>Aspergillus</taxon>
        <taxon>Aspergillus subgen. Circumdati</taxon>
    </lineage>
</organism>
<evidence type="ECO:0000256" key="6">
    <source>
        <dbReference type="ARBA" id="ARBA00023033"/>
    </source>
</evidence>
<dbReference type="InterPro" id="IPR001128">
    <property type="entry name" value="Cyt_P450"/>
</dbReference>
<evidence type="ECO:0000313" key="10">
    <source>
        <dbReference type="Proteomes" id="UP001194746"/>
    </source>
</evidence>
<dbReference type="PRINTS" id="PR00463">
    <property type="entry name" value="EP450I"/>
</dbReference>
<dbReference type="InterPro" id="IPR050121">
    <property type="entry name" value="Cytochrome_P450_monoxygenase"/>
</dbReference>
<evidence type="ECO:0000313" key="9">
    <source>
        <dbReference type="EMBL" id="KAF9890027.1"/>
    </source>
</evidence>
<comment type="cofactor">
    <cofactor evidence="1 7">
        <name>heme</name>
        <dbReference type="ChEBI" id="CHEBI:30413"/>
    </cofactor>
</comment>
<reference evidence="9" key="2">
    <citation type="submission" date="2020-02" db="EMBL/GenBank/DDBJ databases">
        <authorList>
            <person name="Gilchrist C.L.M."/>
            <person name="Chooi Y.-H."/>
        </authorList>
    </citation>
    <scope>NUCLEOTIDE SEQUENCE</scope>
    <source>
        <strain evidence="9">MST-FP2251</strain>
    </source>
</reference>
<keyword evidence="6 8" id="KW-0503">Monooxygenase</keyword>
<reference evidence="9" key="1">
    <citation type="journal article" date="2019" name="Beilstein J. Org. Chem.">
        <title>Nanangenines: drimane sesquiterpenoids as the dominant metabolite cohort of a novel Australian fungus, Aspergillus nanangensis.</title>
        <authorList>
            <person name="Lacey H.J."/>
            <person name="Gilchrist C.L.M."/>
            <person name="Crombie A."/>
            <person name="Kalaitzis J.A."/>
            <person name="Vuong D."/>
            <person name="Rutledge P.J."/>
            <person name="Turner P."/>
            <person name="Pitt J.I."/>
            <person name="Lacey E."/>
            <person name="Chooi Y.H."/>
            <person name="Piggott A.M."/>
        </authorList>
    </citation>
    <scope>NUCLEOTIDE SEQUENCE</scope>
    <source>
        <strain evidence="9">MST-FP2251</strain>
    </source>
</reference>
<sequence>MVLWLPRIAALPEHCVPHKYHVLPHTSNTINTMAASSALAELFHYVRHWPWLPALSGLLVTYFVLDALYQVFLSPLRKIPGPWLARVSRLYKVWRVYDGGVHHKDIAAHQKYGSAIRVGPSHVTVSDPAAIPLIFGISSKFLKVITPPSFIKAVPEMTEQGDFYKPFGARYEGTPWDTMFSTRDPFYHRSLKVPVSQKFSMTSIRQFEPMADECAEMFLAAMQELEGQTIDFGSWLQWYAFDVIAAMTFQARFGFMEKRTDVHGMIGAIEKATVYGTVISQVPALHAWLLENDAVLWLVKKLAPNTPNPLVHIIDIAKREIERYESDQKRGARTDFLALLQADINSGKNKMTDRELLNHLSNNLLAGSDTTGISLRSIFYYLMRNPSTYRKLVAEIDEADAKGALSEYVTYAECLQLQYLQAVIKEALRLHPAVQMPLERIVPEGGVTVCKVYLPAGTTVGVNPLVIHHNTDVFGADADKFRPERWIESPEAQLKAMERSFLAFGHGSRTCIGKNISILEMGKLVPQILRHFDVEWASDWKVHTYFFAKQNPQPQLLKPVRPRTCLPMLEPSAKLIFARSAAHDREHATWR</sequence>
<dbReference type="CDD" id="cd11060">
    <property type="entry name" value="CYP57A1-like"/>
    <property type="match status" value="1"/>
</dbReference>
<dbReference type="Proteomes" id="UP001194746">
    <property type="component" value="Unassembled WGS sequence"/>
</dbReference>
<dbReference type="SUPFAM" id="SSF48264">
    <property type="entry name" value="Cytochrome P450"/>
    <property type="match status" value="1"/>
</dbReference>
<gene>
    <name evidence="9" type="ORF">FE257_006707</name>
</gene>
<dbReference type="InterPro" id="IPR017972">
    <property type="entry name" value="Cyt_P450_CS"/>
</dbReference>
<keyword evidence="10" id="KW-1185">Reference proteome</keyword>
<dbReference type="AlphaFoldDB" id="A0AAD4CQS2"/>
<accession>A0AAD4CQS2</accession>
<dbReference type="InterPro" id="IPR002401">
    <property type="entry name" value="Cyt_P450_E_grp-I"/>
</dbReference>
<evidence type="ECO:0000256" key="3">
    <source>
        <dbReference type="ARBA" id="ARBA00022723"/>
    </source>
</evidence>
<evidence type="ECO:0000256" key="5">
    <source>
        <dbReference type="ARBA" id="ARBA00023004"/>
    </source>
</evidence>
<dbReference type="Gene3D" id="1.10.630.10">
    <property type="entry name" value="Cytochrome P450"/>
    <property type="match status" value="1"/>
</dbReference>
<feature type="binding site" description="axial binding residue" evidence="7">
    <location>
        <position position="511"/>
    </location>
    <ligand>
        <name>heme</name>
        <dbReference type="ChEBI" id="CHEBI:30413"/>
    </ligand>
    <ligandPart>
        <name>Fe</name>
        <dbReference type="ChEBI" id="CHEBI:18248"/>
    </ligandPart>
</feature>
<dbReference type="PANTHER" id="PTHR24305:SF232">
    <property type="entry name" value="P450, PUTATIVE (EUROFUNG)-RELATED"/>
    <property type="match status" value="1"/>
</dbReference>
<proteinExistence type="inferred from homology"/>
<dbReference type="GO" id="GO:0005506">
    <property type="term" value="F:iron ion binding"/>
    <property type="evidence" value="ECO:0007669"/>
    <property type="project" value="InterPro"/>
</dbReference>
<evidence type="ECO:0008006" key="11">
    <source>
        <dbReference type="Google" id="ProtNLM"/>
    </source>
</evidence>
<dbReference type="PROSITE" id="PS00086">
    <property type="entry name" value="CYTOCHROME_P450"/>
    <property type="match status" value="1"/>
</dbReference>
<keyword evidence="4 8" id="KW-0560">Oxidoreductase</keyword>
<dbReference type="Pfam" id="PF00067">
    <property type="entry name" value="p450"/>
    <property type="match status" value="1"/>
</dbReference>
<evidence type="ECO:0000256" key="7">
    <source>
        <dbReference type="PIRSR" id="PIRSR602401-1"/>
    </source>
</evidence>
<evidence type="ECO:0000256" key="4">
    <source>
        <dbReference type="ARBA" id="ARBA00023002"/>
    </source>
</evidence>
<dbReference type="GO" id="GO:0020037">
    <property type="term" value="F:heme binding"/>
    <property type="evidence" value="ECO:0007669"/>
    <property type="project" value="InterPro"/>
</dbReference>
<dbReference type="GO" id="GO:0004497">
    <property type="term" value="F:monooxygenase activity"/>
    <property type="evidence" value="ECO:0007669"/>
    <property type="project" value="UniProtKB-KW"/>
</dbReference>
<keyword evidence="3 7" id="KW-0479">Metal-binding</keyword>
<keyword evidence="5 7" id="KW-0408">Iron</keyword>
<dbReference type="PRINTS" id="PR00385">
    <property type="entry name" value="P450"/>
</dbReference>
<dbReference type="GO" id="GO:0016705">
    <property type="term" value="F:oxidoreductase activity, acting on paired donors, with incorporation or reduction of molecular oxygen"/>
    <property type="evidence" value="ECO:0007669"/>
    <property type="project" value="InterPro"/>
</dbReference>
<evidence type="ECO:0000256" key="1">
    <source>
        <dbReference type="ARBA" id="ARBA00001971"/>
    </source>
</evidence>
<dbReference type="PANTHER" id="PTHR24305">
    <property type="entry name" value="CYTOCHROME P450"/>
    <property type="match status" value="1"/>
</dbReference>
<name>A0AAD4CQS2_ASPNN</name>
<protein>
    <recommendedName>
        <fullName evidence="11">Cytochrome P450</fullName>
    </recommendedName>
</protein>
<comment type="similarity">
    <text evidence="2 8">Belongs to the cytochrome P450 family.</text>
</comment>
<dbReference type="EMBL" id="VCAU01000030">
    <property type="protein sequence ID" value="KAF9890027.1"/>
    <property type="molecule type" value="Genomic_DNA"/>
</dbReference>
<comment type="caution">
    <text evidence="9">The sequence shown here is derived from an EMBL/GenBank/DDBJ whole genome shotgun (WGS) entry which is preliminary data.</text>
</comment>
<keyword evidence="7 8" id="KW-0349">Heme</keyword>
<evidence type="ECO:0000256" key="2">
    <source>
        <dbReference type="ARBA" id="ARBA00010617"/>
    </source>
</evidence>
<evidence type="ECO:0000256" key="8">
    <source>
        <dbReference type="RuleBase" id="RU000461"/>
    </source>
</evidence>
<dbReference type="InterPro" id="IPR036396">
    <property type="entry name" value="Cyt_P450_sf"/>
</dbReference>